<dbReference type="Pfam" id="PF00185">
    <property type="entry name" value="OTCace"/>
    <property type="match status" value="1"/>
</dbReference>
<feature type="binding site" evidence="6">
    <location>
        <begin position="129"/>
        <end position="132"/>
    </location>
    <ligand>
        <name>carbamoyl phosphate</name>
        <dbReference type="ChEBI" id="CHEBI:58228"/>
    </ligand>
</feature>
<dbReference type="GO" id="GO:0016597">
    <property type="term" value="F:amino acid binding"/>
    <property type="evidence" value="ECO:0007669"/>
    <property type="project" value="InterPro"/>
</dbReference>
<evidence type="ECO:0000256" key="1">
    <source>
        <dbReference type="ARBA" id="ARBA00004975"/>
    </source>
</evidence>
<proteinExistence type="inferred from homology"/>
<dbReference type="Gene3D" id="3.40.50.1370">
    <property type="entry name" value="Aspartate/ornithine carbamoyltransferase"/>
    <property type="match status" value="2"/>
</dbReference>
<sequence>MRHLLSLLDLSRDEVHHLLELALQLKQQQKKGIPHVRLGGRVLGMVFEKPSLRTRVSFESAMAHLGGSSIFLTGQDVGLGKRESIADVGRIMSTYVDLLAVRTYSHDVLEALSQHASCPVINALSDFLHPCQALADMCTLQEHFGRLDGLTLAFIGDGNNVARSLAFASSLCDVEFVLSSPEGYSFEPEFKAHLQASGMASRIRYEPDPLKAVEGVDAVYTDVWASMGQEEEREQRLKTFRPYQVDSKMMGQAKPGATFLHCLPAHRGEEVTAEVIDGHQSIVVEQAANRMHAQKALMLWLLTEAS</sequence>
<dbReference type="KEGG" id="knv:Pan216_49360"/>
<dbReference type="InterPro" id="IPR036901">
    <property type="entry name" value="Asp/Orn_carbamoylTrfase_sf"/>
</dbReference>
<dbReference type="PANTHER" id="PTHR45753:SF3">
    <property type="entry name" value="ORNITHINE TRANSCARBAMYLASE, MITOCHONDRIAL"/>
    <property type="match status" value="1"/>
</dbReference>
<dbReference type="EC" id="2.1.3.3" evidence="3 6"/>
<dbReference type="InterPro" id="IPR024904">
    <property type="entry name" value="OTCase_ArgI"/>
</dbReference>
<dbReference type="FunFam" id="3.40.50.1370:FF:000008">
    <property type="entry name" value="Ornithine carbamoyltransferase"/>
    <property type="match status" value="1"/>
</dbReference>
<evidence type="ECO:0000313" key="10">
    <source>
        <dbReference type="Proteomes" id="UP000317093"/>
    </source>
</evidence>
<dbReference type="InterPro" id="IPR006131">
    <property type="entry name" value="Asp_carbamoyltransf_Asp/Orn-bd"/>
</dbReference>
<dbReference type="NCBIfam" id="NF001986">
    <property type="entry name" value="PRK00779.1"/>
    <property type="match status" value="1"/>
</dbReference>
<dbReference type="InterPro" id="IPR006130">
    <property type="entry name" value="Asp/Orn_carbamoylTrfase"/>
</dbReference>
<evidence type="ECO:0000256" key="2">
    <source>
        <dbReference type="ARBA" id="ARBA00007805"/>
    </source>
</evidence>
<name>A0A518BAP5_9BACT</name>
<gene>
    <name evidence="9" type="primary">argF</name>
    <name evidence="9" type="ORF">Pan216_49360</name>
</gene>
<organism evidence="9 10">
    <name type="scientific">Kolteria novifilia</name>
    <dbReference type="NCBI Taxonomy" id="2527975"/>
    <lineage>
        <taxon>Bacteria</taxon>
        <taxon>Pseudomonadati</taxon>
        <taxon>Planctomycetota</taxon>
        <taxon>Planctomycetia</taxon>
        <taxon>Kolteriales</taxon>
        <taxon>Kolteriaceae</taxon>
        <taxon>Kolteria</taxon>
    </lineage>
</organism>
<keyword evidence="4 6" id="KW-0808">Transferase</keyword>
<feature type="binding site" evidence="6">
    <location>
        <begin position="226"/>
        <end position="227"/>
    </location>
    <ligand>
        <name>L-ornithine</name>
        <dbReference type="ChEBI" id="CHEBI:46911"/>
    </ligand>
</feature>
<dbReference type="PRINTS" id="PR00102">
    <property type="entry name" value="OTCASE"/>
</dbReference>
<feature type="binding site" evidence="6">
    <location>
        <position position="290"/>
    </location>
    <ligand>
        <name>carbamoyl phosphate</name>
        <dbReference type="ChEBI" id="CHEBI:58228"/>
    </ligand>
</feature>
<feature type="domain" description="Aspartate/ornithine carbamoyltransferase carbamoyl-P binding" evidence="8">
    <location>
        <begin position="2"/>
        <end position="142"/>
    </location>
</feature>
<evidence type="ECO:0000256" key="4">
    <source>
        <dbReference type="ARBA" id="ARBA00022679"/>
    </source>
</evidence>
<dbReference type="InterPro" id="IPR002292">
    <property type="entry name" value="Orn/put_carbamltrans"/>
</dbReference>
<dbReference type="RefSeq" id="WP_145261973.1">
    <property type="nucleotide sequence ID" value="NZ_CP036279.1"/>
</dbReference>
<evidence type="ECO:0000259" key="7">
    <source>
        <dbReference type="Pfam" id="PF00185"/>
    </source>
</evidence>
<comment type="caution">
    <text evidence="6">Lacks conserved residue(s) required for the propagation of feature annotation.</text>
</comment>
<dbReference type="Pfam" id="PF02729">
    <property type="entry name" value="OTCace_N"/>
    <property type="match status" value="1"/>
</dbReference>
<keyword evidence="10" id="KW-1185">Reference proteome</keyword>
<feature type="binding site" evidence="6">
    <location>
        <position position="222"/>
    </location>
    <ligand>
        <name>L-ornithine</name>
        <dbReference type="ChEBI" id="CHEBI:46911"/>
    </ligand>
</feature>
<dbReference type="GO" id="GO:0042450">
    <property type="term" value="P:L-arginine biosynthetic process via ornithine"/>
    <property type="evidence" value="ECO:0007669"/>
    <property type="project" value="UniProtKB-UniRule"/>
</dbReference>
<dbReference type="AlphaFoldDB" id="A0A518BAP5"/>
<feature type="domain" description="Aspartate/ornithine carbamoyltransferase Asp/Orn-binding" evidence="7">
    <location>
        <begin position="148"/>
        <end position="301"/>
    </location>
</feature>
<comment type="catalytic activity">
    <reaction evidence="5 6">
        <text>carbamoyl phosphate + L-ornithine = L-citrulline + phosphate + H(+)</text>
        <dbReference type="Rhea" id="RHEA:19513"/>
        <dbReference type="ChEBI" id="CHEBI:15378"/>
        <dbReference type="ChEBI" id="CHEBI:43474"/>
        <dbReference type="ChEBI" id="CHEBI:46911"/>
        <dbReference type="ChEBI" id="CHEBI:57743"/>
        <dbReference type="ChEBI" id="CHEBI:58228"/>
        <dbReference type="EC" id="2.1.3.3"/>
    </reaction>
</comment>
<evidence type="ECO:0000256" key="3">
    <source>
        <dbReference type="ARBA" id="ARBA00013007"/>
    </source>
</evidence>
<reference evidence="9 10" key="1">
    <citation type="submission" date="2019-02" db="EMBL/GenBank/DDBJ databases">
        <title>Deep-cultivation of Planctomycetes and their phenomic and genomic characterization uncovers novel biology.</title>
        <authorList>
            <person name="Wiegand S."/>
            <person name="Jogler M."/>
            <person name="Boedeker C."/>
            <person name="Pinto D."/>
            <person name="Vollmers J."/>
            <person name="Rivas-Marin E."/>
            <person name="Kohn T."/>
            <person name="Peeters S.H."/>
            <person name="Heuer A."/>
            <person name="Rast P."/>
            <person name="Oberbeckmann S."/>
            <person name="Bunk B."/>
            <person name="Jeske O."/>
            <person name="Meyerdierks A."/>
            <person name="Storesund J.E."/>
            <person name="Kallscheuer N."/>
            <person name="Luecker S."/>
            <person name="Lage O.M."/>
            <person name="Pohl T."/>
            <person name="Merkel B.J."/>
            <person name="Hornburger P."/>
            <person name="Mueller R.-W."/>
            <person name="Bruemmer F."/>
            <person name="Labrenz M."/>
            <person name="Spormann A.M."/>
            <person name="Op den Camp H."/>
            <person name="Overmann J."/>
            <person name="Amann R."/>
            <person name="Jetten M.S.M."/>
            <person name="Mascher T."/>
            <person name="Medema M.H."/>
            <person name="Devos D.P."/>
            <person name="Kaster A.-K."/>
            <person name="Ovreas L."/>
            <person name="Rohde M."/>
            <person name="Galperin M.Y."/>
            <person name="Jogler C."/>
        </authorList>
    </citation>
    <scope>NUCLEOTIDE SEQUENCE [LARGE SCALE GENOMIC DNA]</scope>
    <source>
        <strain evidence="9 10">Pan216</strain>
    </source>
</reference>
<dbReference type="GO" id="GO:0019240">
    <property type="term" value="P:citrulline biosynthetic process"/>
    <property type="evidence" value="ECO:0007669"/>
    <property type="project" value="TreeGrafter"/>
</dbReference>
<dbReference type="PANTHER" id="PTHR45753">
    <property type="entry name" value="ORNITHINE CARBAMOYLTRANSFERASE, MITOCHONDRIAL"/>
    <property type="match status" value="1"/>
</dbReference>
<dbReference type="Proteomes" id="UP000317093">
    <property type="component" value="Chromosome"/>
</dbReference>
<dbReference type="HAMAP" id="MF_01109">
    <property type="entry name" value="OTCase"/>
    <property type="match status" value="1"/>
</dbReference>
<dbReference type="GO" id="GO:0005737">
    <property type="term" value="C:cytoplasm"/>
    <property type="evidence" value="ECO:0007669"/>
    <property type="project" value="UniProtKB-SubCell"/>
</dbReference>
<dbReference type="EMBL" id="CP036279">
    <property type="protein sequence ID" value="QDU64048.1"/>
    <property type="molecule type" value="Genomic_DNA"/>
</dbReference>
<evidence type="ECO:0000259" key="8">
    <source>
        <dbReference type="Pfam" id="PF02729"/>
    </source>
</evidence>
<comment type="subcellular location">
    <subcellularLocation>
        <location evidence="6">Cytoplasm</location>
    </subcellularLocation>
</comment>
<dbReference type="PRINTS" id="PR00100">
    <property type="entry name" value="AOTCASE"/>
</dbReference>
<evidence type="ECO:0000256" key="6">
    <source>
        <dbReference type="HAMAP-Rule" id="MF_01109"/>
    </source>
</evidence>
<dbReference type="InterPro" id="IPR006132">
    <property type="entry name" value="Asp/Orn_carbamoyltranf_P-bd"/>
</dbReference>
<dbReference type="NCBIfam" id="TIGR00658">
    <property type="entry name" value="orni_carb_tr"/>
    <property type="match status" value="1"/>
</dbReference>
<keyword evidence="6" id="KW-0963">Cytoplasm</keyword>
<comment type="pathway">
    <text evidence="1">Amino-acid biosynthesis; L-arginine biosynthesis; L-arginine from L-ornithine and carbamoyl phosphate: step 1/3.</text>
</comment>
<comment type="similarity">
    <text evidence="2 6">Belongs to the aspartate/ornithine carbamoyltransferase superfamily. OTCase family.</text>
</comment>
<dbReference type="GO" id="GO:0004585">
    <property type="term" value="F:ornithine carbamoyltransferase activity"/>
    <property type="evidence" value="ECO:0007669"/>
    <property type="project" value="UniProtKB-UniRule"/>
</dbReference>
<dbReference type="SUPFAM" id="SSF53671">
    <property type="entry name" value="Aspartate/ornithine carbamoyltransferase"/>
    <property type="match status" value="1"/>
</dbReference>
<evidence type="ECO:0000313" key="9">
    <source>
        <dbReference type="EMBL" id="QDU64048.1"/>
    </source>
</evidence>
<feature type="binding site" evidence="6">
    <location>
        <position position="102"/>
    </location>
    <ligand>
        <name>carbamoyl phosphate</name>
        <dbReference type="ChEBI" id="CHEBI:58228"/>
    </ligand>
</feature>
<feature type="binding site" evidence="6">
    <location>
        <position position="160"/>
    </location>
    <ligand>
        <name>L-ornithine</name>
        <dbReference type="ChEBI" id="CHEBI:46911"/>
    </ligand>
</feature>
<protein>
    <recommendedName>
        <fullName evidence="3 6">Ornithine carbamoyltransferase</fullName>
        <shortName evidence="6">OTCase</shortName>
        <ecNumber evidence="3 6">2.1.3.3</ecNumber>
    </recommendedName>
</protein>
<evidence type="ECO:0000256" key="5">
    <source>
        <dbReference type="ARBA" id="ARBA00048772"/>
    </source>
</evidence>
<accession>A0A518BAP5</accession>
<feature type="binding site" evidence="6">
    <location>
        <begin position="262"/>
        <end position="263"/>
    </location>
    <ligand>
        <name>carbamoyl phosphate</name>
        <dbReference type="ChEBI" id="CHEBI:58228"/>
    </ligand>
</feature>
<dbReference type="OrthoDB" id="9802587at2"/>